<gene>
    <name evidence="1" type="ORF">K466DRAFT_500815</name>
</gene>
<keyword evidence="2" id="KW-1185">Reference proteome</keyword>
<dbReference type="InterPro" id="IPR009057">
    <property type="entry name" value="Homeodomain-like_sf"/>
</dbReference>
<organism evidence="1 2">
    <name type="scientific">Polyporus arcularius HHB13444</name>
    <dbReference type="NCBI Taxonomy" id="1314778"/>
    <lineage>
        <taxon>Eukaryota</taxon>
        <taxon>Fungi</taxon>
        <taxon>Dikarya</taxon>
        <taxon>Basidiomycota</taxon>
        <taxon>Agaricomycotina</taxon>
        <taxon>Agaricomycetes</taxon>
        <taxon>Polyporales</taxon>
        <taxon>Polyporaceae</taxon>
        <taxon>Polyporus</taxon>
    </lineage>
</organism>
<evidence type="ECO:0000313" key="1">
    <source>
        <dbReference type="EMBL" id="TFK82155.1"/>
    </source>
</evidence>
<sequence>DVAFVLGVSNRSIRQWLEHMKQHGDVEAKISLQGLGQRWVLSTVVWEEVRDLVRSYPSVYLDEIMSWVAVNHGQHISIATIHCGLVSLGITYKKLHATAA</sequence>
<dbReference type="SUPFAM" id="SSF46689">
    <property type="entry name" value="Homeodomain-like"/>
    <property type="match status" value="1"/>
</dbReference>
<feature type="non-terminal residue" evidence="1">
    <location>
        <position position="1"/>
    </location>
</feature>
<evidence type="ECO:0000313" key="2">
    <source>
        <dbReference type="Proteomes" id="UP000308197"/>
    </source>
</evidence>
<proteinExistence type="predicted"/>
<dbReference type="EMBL" id="ML211516">
    <property type="protein sequence ID" value="TFK82155.1"/>
    <property type="molecule type" value="Genomic_DNA"/>
</dbReference>
<protein>
    <submittedName>
        <fullName evidence="1">Uncharacterized protein</fullName>
    </submittedName>
</protein>
<reference evidence="1 2" key="1">
    <citation type="journal article" date="2019" name="Nat. Ecol. Evol.">
        <title>Megaphylogeny resolves global patterns of mushroom evolution.</title>
        <authorList>
            <person name="Varga T."/>
            <person name="Krizsan K."/>
            <person name="Foldi C."/>
            <person name="Dima B."/>
            <person name="Sanchez-Garcia M."/>
            <person name="Sanchez-Ramirez S."/>
            <person name="Szollosi G.J."/>
            <person name="Szarkandi J.G."/>
            <person name="Papp V."/>
            <person name="Albert L."/>
            <person name="Andreopoulos W."/>
            <person name="Angelini C."/>
            <person name="Antonin V."/>
            <person name="Barry K.W."/>
            <person name="Bougher N.L."/>
            <person name="Buchanan P."/>
            <person name="Buyck B."/>
            <person name="Bense V."/>
            <person name="Catcheside P."/>
            <person name="Chovatia M."/>
            <person name="Cooper J."/>
            <person name="Damon W."/>
            <person name="Desjardin D."/>
            <person name="Finy P."/>
            <person name="Geml J."/>
            <person name="Haridas S."/>
            <person name="Hughes K."/>
            <person name="Justo A."/>
            <person name="Karasinski D."/>
            <person name="Kautmanova I."/>
            <person name="Kiss B."/>
            <person name="Kocsube S."/>
            <person name="Kotiranta H."/>
            <person name="LaButti K.M."/>
            <person name="Lechner B.E."/>
            <person name="Liimatainen K."/>
            <person name="Lipzen A."/>
            <person name="Lukacs Z."/>
            <person name="Mihaltcheva S."/>
            <person name="Morgado L.N."/>
            <person name="Niskanen T."/>
            <person name="Noordeloos M.E."/>
            <person name="Ohm R.A."/>
            <person name="Ortiz-Santana B."/>
            <person name="Ovrebo C."/>
            <person name="Racz N."/>
            <person name="Riley R."/>
            <person name="Savchenko A."/>
            <person name="Shiryaev A."/>
            <person name="Soop K."/>
            <person name="Spirin V."/>
            <person name="Szebenyi C."/>
            <person name="Tomsovsky M."/>
            <person name="Tulloss R.E."/>
            <person name="Uehling J."/>
            <person name="Grigoriev I.V."/>
            <person name="Vagvolgyi C."/>
            <person name="Papp T."/>
            <person name="Martin F.M."/>
            <person name="Miettinen O."/>
            <person name="Hibbett D.S."/>
            <person name="Nagy L.G."/>
        </authorList>
    </citation>
    <scope>NUCLEOTIDE SEQUENCE [LARGE SCALE GENOMIC DNA]</scope>
    <source>
        <strain evidence="1 2">HHB13444</strain>
    </source>
</reference>
<dbReference type="AlphaFoldDB" id="A0A5C3NXN4"/>
<dbReference type="InParanoid" id="A0A5C3NXN4"/>
<dbReference type="Proteomes" id="UP000308197">
    <property type="component" value="Unassembled WGS sequence"/>
</dbReference>
<accession>A0A5C3NXN4</accession>
<name>A0A5C3NXN4_9APHY</name>
<dbReference type="STRING" id="1314778.A0A5C3NXN4"/>